<dbReference type="Pfam" id="PF07587">
    <property type="entry name" value="PSD1"/>
    <property type="match status" value="1"/>
</dbReference>
<dbReference type="RefSeq" id="WP_184307259.1">
    <property type="nucleotide sequence ID" value="NZ_JACHXU010000019.1"/>
</dbReference>
<dbReference type="InterPro" id="IPR011444">
    <property type="entry name" value="DUF1549"/>
</dbReference>
<dbReference type="SUPFAM" id="SSF46626">
    <property type="entry name" value="Cytochrome c"/>
    <property type="match status" value="1"/>
</dbReference>
<dbReference type="GO" id="GO:0009055">
    <property type="term" value="F:electron transfer activity"/>
    <property type="evidence" value="ECO:0007669"/>
    <property type="project" value="InterPro"/>
</dbReference>
<evidence type="ECO:0000256" key="5">
    <source>
        <dbReference type="SAM" id="SignalP"/>
    </source>
</evidence>
<dbReference type="Proteomes" id="UP000536179">
    <property type="component" value="Unassembled WGS sequence"/>
</dbReference>
<evidence type="ECO:0000313" key="7">
    <source>
        <dbReference type="EMBL" id="MBB3208983.1"/>
    </source>
</evidence>
<keyword evidence="5" id="KW-0732">Signal</keyword>
<dbReference type="PROSITE" id="PS51007">
    <property type="entry name" value="CYTC"/>
    <property type="match status" value="1"/>
</dbReference>
<keyword evidence="2 4" id="KW-0479">Metal-binding</keyword>
<dbReference type="Pfam" id="PF07635">
    <property type="entry name" value="PSCyt1"/>
    <property type="match status" value="1"/>
</dbReference>
<keyword evidence="1 4" id="KW-0349">Heme</keyword>
<dbReference type="GO" id="GO:0020037">
    <property type="term" value="F:heme binding"/>
    <property type="evidence" value="ECO:0007669"/>
    <property type="project" value="InterPro"/>
</dbReference>
<dbReference type="InterPro" id="IPR009056">
    <property type="entry name" value="Cyt_c-like_dom"/>
</dbReference>
<protein>
    <submittedName>
        <fullName evidence="7">Mono/diheme cytochrome c family protein</fullName>
    </submittedName>
</protein>
<feature type="chain" id="PRO_5030607061" evidence="5">
    <location>
        <begin position="25"/>
        <end position="964"/>
    </location>
</feature>
<feature type="signal peptide" evidence="5">
    <location>
        <begin position="1"/>
        <end position="24"/>
    </location>
</feature>
<evidence type="ECO:0000256" key="3">
    <source>
        <dbReference type="ARBA" id="ARBA00023004"/>
    </source>
</evidence>
<dbReference type="InterPro" id="IPR011429">
    <property type="entry name" value="Cyt_c_Planctomycete-type"/>
</dbReference>
<evidence type="ECO:0000259" key="6">
    <source>
        <dbReference type="PROSITE" id="PS51007"/>
    </source>
</evidence>
<proteinExistence type="predicted"/>
<dbReference type="AlphaFoldDB" id="A0A7W5E2M6"/>
<keyword evidence="8" id="KW-1185">Reference proteome</keyword>
<dbReference type="GO" id="GO:0046872">
    <property type="term" value="F:metal ion binding"/>
    <property type="evidence" value="ECO:0007669"/>
    <property type="project" value="UniProtKB-KW"/>
</dbReference>
<keyword evidence="3 4" id="KW-0408">Iron</keyword>
<feature type="domain" description="Cytochrome c" evidence="6">
    <location>
        <begin position="40"/>
        <end position="126"/>
    </location>
</feature>
<evidence type="ECO:0000256" key="2">
    <source>
        <dbReference type="ARBA" id="ARBA00022723"/>
    </source>
</evidence>
<evidence type="ECO:0000313" key="8">
    <source>
        <dbReference type="Proteomes" id="UP000536179"/>
    </source>
</evidence>
<accession>A0A7W5E2M6</accession>
<dbReference type="InterPro" id="IPR036909">
    <property type="entry name" value="Cyt_c-like_dom_sf"/>
</dbReference>
<dbReference type="EMBL" id="JACHXU010000019">
    <property type="protein sequence ID" value="MBB3208983.1"/>
    <property type="molecule type" value="Genomic_DNA"/>
</dbReference>
<name>A0A7W5E2M6_9BACT</name>
<comment type="caution">
    <text evidence="7">The sequence shown here is derived from an EMBL/GenBank/DDBJ whole genome shotgun (WGS) entry which is preliminary data.</text>
</comment>
<dbReference type="Pfam" id="PF07583">
    <property type="entry name" value="PSCyt2"/>
    <property type="match status" value="1"/>
</dbReference>
<dbReference type="PANTHER" id="PTHR35889:SF3">
    <property type="entry name" value="F-BOX DOMAIN-CONTAINING PROTEIN"/>
    <property type="match status" value="1"/>
</dbReference>
<reference evidence="7 8" key="1">
    <citation type="submission" date="2020-08" db="EMBL/GenBank/DDBJ databases">
        <title>Genomic Encyclopedia of Type Strains, Phase III (KMG-III): the genomes of soil and plant-associated and newly described type strains.</title>
        <authorList>
            <person name="Whitman W."/>
        </authorList>
    </citation>
    <scope>NUCLEOTIDE SEQUENCE [LARGE SCALE GENOMIC DNA]</scope>
    <source>
        <strain evidence="7 8">CECT 8075</strain>
    </source>
</reference>
<gene>
    <name evidence="7" type="ORF">FHS27_004817</name>
</gene>
<evidence type="ECO:0000256" key="4">
    <source>
        <dbReference type="PROSITE-ProRule" id="PRU00433"/>
    </source>
</evidence>
<organism evidence="7 8">
    <name type="scientific">Aporhodopirellula rubra</name>
    <dbReference type="NCBI Taxonomy" id="980271"/>
    <lineage>
        <taxon>Bacteria</taxon>
        <taxon>Pseudomonadati</taxon>
        <taxon>Planctomycetota</taxon>
        <taxon>Planctomycetia</taxon>
        <taxon>Pirellulales</taxon>
        <taxon>Pirellulaceae</taxon>
        <taxon>Aporhodopirellula</taxon>
    </lineage>
</organism>
<dbReference type="PANTHER" id="PTHR35889">
    <property type="entry name" value="CYCLOINULO-OLIGOSACCHARIDE FRUCTANOTRANSFERASE-RELATED"/>
    <property type="match status" value="1"/>
</dbReference>
<dbReference type="InterPro" id="IPR022655">
    <property type="entry name" value="DUF1553"/>
</dbReference>
<evidence type="ECO:0000256" key="1">
    <source>
        <dbReference type="ARBA" id="ARBA00022617"/>
    </source>
</evidence>
<sequence>MITHRMSAIFVALVLGAIAQCVGANERVIDHAPSTAQTIDFDQQIRPIFTTHCTSCHGGVKQAADLSFVYADSAMYSVEPGDPENSELLVRVLEPEDEDRMPPPDHGPRLNDEEIDLLTRWVKQGAQWGSHWAYRIPERHRVPDVSRPDWAREPIDAFVLEQLDRRGITPAGDEIPHRWLRRVSLDLIGLPPTIAERDAFWDDLQNNGPSAYAAVVDRLLQSPHFGERWASVWFDLVRYADSRGQGEDSPRVIWKYRDWVIDAFNQDLPYDQFTIKQLAGDLLPDRTIEDEIATAVHRLTNTNEEGGTDDEEFRIAAVLDRVSTTWQTWQGTTYGCAQCHDHPYDPFTQDEFYQFVGYFNNTVDCDLNDDWPRLSVPLSKEDYSNASRLQRDIDRRTRELWQREWDVAADPKKWTHLRISHGKTNKASKLEIEAHEEWDEYFTTGTVSSGTLVTVEMPIPDSVNSLTGIQITAMPHDPDQALIDSEWGFVMSNIKAELFLVGDDGSKEKPETKSLKLAKVYGDEPYPYHNPNASLNNERDGFSAYSRIHHPRQAVIVLDDAVDVPAGAKLRLTILHRVTELAAFPLVTRRAHFAVSSDEELTALPHGADFVAAKEELHSVKDELAAIKSTEVPVLREREPSLTRPTHVFGGGLFLTKEKQVYPDVPRSLRDDDQPLSNRLEMAKWLVSDANPLTARVAVNRFWARMFGVGLVATEEDFGSTGDRPSHPELLDDLAVRFRDDYQWSVKRLLREIALSRTYRQSSEIRPELMEADASNRFLARGPRHGLPAETVRDQMLAISGLLSEKMFGEPAYPPLPPGVWRARRGSWKTPKPGEEDRYRRSVYTYVKRSVPFPISATFDAPSREFCVPKRLRSNTPLQPLMLMNDAGFVECSQALAAKMGGHCEDLAGQIEHGFSLATCRSAKPDEVQRLVDLHRTVEQASDASNAMQSVAAVLMNLDEVITK</sequence>